<dbReference type="Pfam" id="PF00293">
    <property type="entry name" value="NUDIX"/>
    <property type="match status" value="1"/>
</dbReference>
<proteinExistence type="inferred from homology"/>
<comment type="catalytic activity">
    <reaction evidence="12">
        <text>isopentenyl diphosphate = dimethylallyl diphosphate</text>
        <dbReference type="Rhea" id="RHEA:23284"/>
        <dbReference type="ChEBI" id="CHEBI:57623"/>
        <dbReference type="ChEBI" id="CHEBI:128769"/>
        <dbReference type="EC" id="5.3.3.2"/>
    </reaction>
    <physiologicalReaction direction="left-to-right" evidence="12">
        <dbReference type="Rhea" id="RHEA:23285"/>
    </physiologicalReaction>
</comment>
<keyword evidence="11" id="KW-0413">Isomerase</keyword>
<dbReference type="PANTHER" id="PTHR10885">
    <property type="entry name" value="ISOPENTENYL-DIPHOSPHATE DELTA-ISOMERASE"/>
    <property type="match status" value="1"/>
</dbReference>
<reference evidence="16" key="1">
    <citation type="submission" date="2020-05" db="EMBL/GenBank/DDBJ databases">
        <title>Phylogenomic resolution of chytrid fungi.</title>
        <authorList>
            <person name="Stajich J.E."/>
            <person name="Amses K."/>
            <person name="Simmons R."/>
            <person name="Seto K."/>
            <person name="Myers J."/>
            <person name="Bonds A."/>
            <person name="Quandt C.A."/>
            <person name="Barry K."/>
            <person name="Liu P."/>
            <person name="Grigoriev I."/>
            <person name="Longcore J.E."/>
            <person name="James T.Y."/>
        </authorList>
    </citation>
    <scope>NUCLEOTIDE SEQUENCE</scope>
    <source>
        <strain evidence="16">PLAUS21</strain>
    </source>
</reference>
<dbReference type="PROSITE" id="PS51462">
    <property type="entry name" value="NUDIX"/>
    <property type="match status" value="1"/>
</dbReference>
<evidence type="ECO:0000256" key="9">
    <source>
        <dbReference type="ARBA" id="ARBA00023098"/>
    </source>
</evidence>
<evidence type="ECO:0000256" key="10">
    <source>
        <dbReference type="ARBA" id="ARBA00023229"/>
    </source>
</evidence>
<dbReference type="GO" id="GO:0006694">
    <property type="term" value="P:steroid biosynthetic process"/>
    <property type="evidence" value="ECO:0007669"/>
    <property type="project" value="UniProtKB-KW"/>
</dbReference>
<dbReference type="InterPro" id="IPR011876">
    <property type="entry name" value="IsopentenylPP_isomerase_typ1"/>
</dbReference>
<evidence type="ECO:0000256" key="5">
    <source>
        <dbReference type="ARBA" id="ARBA00022516"/>
    </source>
</evidence>
<keyword evidence="14" id="KW-0812">Transmembrane</keyword>
<dbReference type="FunFam" id="3.90.79.10:FF:000012">
    <property type="entry name" value="Isopentenyl-diphosphate Delta-isomerase 1"/>
    <property type="match status" value="1"/>
</dbReference>
<dbReference type="PANTHER" id="PTHR10885:SF0">
    <property type="entry name" value="ISOPENTENYL-DIPHOSPHATE DELTA-ISOMERASE"/>
    <property type="match status" value="1"/>
</dbReference>
<evidence type="ECO:0000256" key="11">
    <source>
        <dbReference type="ARBA" id="ARBA00023235"/>
    </source>
</evidence>
<keyword evidence="6" id="KW-0479">Metal-binding</keyword>
<evidence type="ECO:0000313" key="16">
    <source>
        <dbReference type="EMBL" id="KAJ3255080.1"/>
    </source>
</evidence>
<keyword evidence="9" id="KW-0443">Lipid metabolism</keyword>
<dbReference type="Proteomes" id="UP001210925">
    <property type="component" value="Unassembled WGS sequence"/>
</dbReference>
<feature type="transmembrane region" description="Helical" evidence="14">
    <location>
        <begin position="412"/>
        <end position="431"/>
    </location>
</feature>
<dbReference type="EMBL" id="JADGKB010000072">
    <property type="protein sequence ID" value="KAJ3255080.1"/>
    <property type="molecule type" value="Genomic_DNA"/>
</dbReference>
<feature type="region of interest" description="Disordered" evidence="13">
    <location>
        <begin position="307"/>
        <end position="339"/>
    </location>
</feature>
<evidence type="ECO:0000256" key="4">
    <source>
        <dbReference type="ARBA" id="ARBA00012057"/>
    </source>
</evidence>
<evidence type="ECO:0000256" key="3">
    <source>
        <dbReference type="ARBA" id="ARBA00007579"/>
    </source>
</evidence>
<feature type="compositionally biased region" description="Polar residues" evidence="13">
    <location>
        <begin position="309"/>
        <end position="327"/>
    </location>
</feature>
<evidence type="ECO:0000256" key="6">
    <source>
        <dbReference type="ARBA" id="ARBA00022723"/>
    </source>
</evidence>
<keyword evidence="7" id="KW-0460">Magnesium</keyword>
<evidence type="ECO:0000256" key="7">
    <source>
        <dbReference type="ARBA" id="ARBA00022842"/>
    </source>
</evidence>
<protein>
    <recommendedName>
        <fullName evidence="4">isopentenyl-diphosphate Delta-isomerase</fullName>
        <ecNumber evidence="4">5.3.3.2</ecNumber>
    </recommendedName>
</protein>
<keyword evidence="5" id="KW-0444">Lipid biosynthesis</keyword>
<dbReference type="InterPro" id="IPR000086">
    <property type="entry name" value="NUDIX_hydrolase_dom"/>
</dbReference>
<keyword evidence="17" id="KW-1185">Reference proteome</keyword>
<dbReference type="EC" id="5.3.3.2" evidence="4"/>
<dbReference type="Gene3D" id="3.90.79.10">
    <property type="entry name" value="Nucleoside Triphosphate Pyrophosphohydrolase"/>
    <property type="match status" value="1"/>
</dbReference>
<dbReference type="GO" id="GO:0005737">
    <property type="term" value="C:cytoplasm"/>
    <property type="evidence" value="ECO:0007669"/>
    <property type="project" value="TreeGrafter"/>
</dbReference>
<organism evidence="16 17">
    <name type="scientific">Boothiomyces macroporosus</name>
    <dbReference type="NCBI Taxonomy" id="261099"/>
    <lineage>
        <taxon>Eukaryota</taxon>
        <taxon>Fungi</taxon>
        <taxon>Fungi incertae sedis</taxon>
        <taxon>Chytridiomycota</taxon>
        <taxon>Chytridiomycota incertae sedis</taxon>
        <taxon>Chytridiomycetes</taxon>
        <taxon>Rhizophydiales</taxon>
        <taxon>Terramycetaceae</taxon>
        <taxon>Boothiomyces</taxon>
    </lineage>
</organism>
<accession>A0AAD5UHI6</accession>
<evidence type="ECO:0000313" key="17">
    <source>
        <dbReference type="Proteomes" id="UP001210925"/>
    </source>
</evidence>
<comment type="similarity">
    <text evidence="3">Belongs to the IPP isomerase type 1 family.</text>
</comment>
<gene>
    <name evidence="16" type="primary">IDI1</name>
    <name evidence="16" type="ORF">HK103_006623</name>
</gene>
<dbReference type="CDD" id="cd02885">
    <property type="entry name" value="NUDIX_IPP_Isomerase"/>
    <property type="match status" value="1"/>
</dbReference>
<dbReference type="GO" id="GO:0046872">
    <property type="term" value="F:metal ion binding"/>
    <property type="evidence" value="ECO:0007669"/>
    <property type="project" value="UniProtKB-KW"/>
</dbReference>
<keyword evidence="14" id="KW-0472">Membrane</keyword>
<dbReference type="GO" id="GO:0009240">
    <property type="term" value="P:isopentenyl diphosphate biosynthetic process"/>
    <property type="evidence" value="ECO:0007669"/>
    <property type="project" value="TreeGrafter"/>
</dbReference>
<evidence type="ECO:0000256" key="1">
    <source>
        <dbReference type="ARBA" id="ARBA00001946"/>
    </source>
</evidence>
<evidence type="ECO:0000256" key="12">
    <source>
        <dbReference type="ARBA" id="ARBA00029294"/>
    </source>
</evidence>
<dbReference type="SUPFAM" id="SSF55811">
    <property type="entry name" value="Nudix"/>
    <property type="match status" value="1"/>
</dbReference>
<sequence>MTTEDIADTYDAEQVRLMGEMCIVVDEQDNVIRPGTKKECHLMSNINTGLLHRAFSVFVFNEKNELMLQQRADEKITFPGYWTNTCCSHPLWKEDEMQTVDQLGARVAVQRKLYHELGIQSDQVPLDRLQFLTRIHYLAPSDGLWGEHEVDYIFIYRGHVDVNANPNEVQATKYVSKQELVEMFETAKEKNIKLTPWFKLIVENFLYKWWDNLDNLGLMKEENLEFLDLSAGIKKTHLDDDFDYIYHLPTADPSRIIPRDPFRAKEGIPGSKTNLKKDHSMAQLSMTSKHSIKQIRSMLDPTLAMAQQAGRNRTQLSTYSKGKTSQSSRRESLAVSTSMSRESLNPVGRTYTRRYSQLNQTAIKNAASRLDDEYSQYSVNDVGEFDGLIVVKEESTFRAMPDFVYNYCRANYVAAFSLLLMLAMVIQVIIASV</sequence>
<comment type="pathway">
    <text evidence="2">Isoprenoid biosynthesis; dimethylallyl diphosphate biosynthesis; dimethylallyl diphosphate from isopentenyl diphosphate: step 1/1.</text>
</comment>
<dbReference type="NCBIfam" id="TIGR02150">
    <property type="entry name" value="IPP_isom_1"/>
    <property type="match status" value="1"/>
</dbReference>
<dbReference type="InterPro" id="IPR015797">
    <property type="entry name" value="NUDIX_hydrolase-like_dom_sf"/>
</dbReference>
<keyword evidence="10" id="KW-0414">Isoprene biosynthesis</keyword>
<feature type="domain" description="Nudix hydrolase" evidence="15">
    <location>
        <begin position="50"/>
        <end position="200"/>
    </location>
</feature>
<evidence type="ECO:0000256" key="2">
    <source>
        <dbReference type="ARBA" id="ARBA00004826"/>
    </source>
</evidence>
<evidence type="ECO:0000256" key="13">
    <source>
        <dbReference type="SAM" id="MobiDB-lite"/>
    </source>
</evidence>
<evidence type="ECO:0000256" key="8">
    <source>
        <dbReference type="ARBA" id="ARBA00022955"/>
    </source>
</evidence>
<keyword evidence="8" id="KW-0752">Steroid biosynthesis</keyword>
<evidence type="ECO:0000259" key="15">
    <source>
        <dbReference type="PROSITE" id="PS51462"/>
    </source>
</evidence>
<name>A0AAD5UHI6_9FUNG</name>
<comment type="caution">
    <text evidence="16">The sequence shown here is derived from an EMBL/GenBank/DDBJ whole genome shotgun (WGS) entry which is preliminary data.</text>
</comment>
<keyword evidence="14" id="KW-1133">Transmembrane helix</keyword>
<comment type="cofactor">
    <cofactor evidence="1">
        <name>Mg(2+)</name>
        <dbReference type="ChEBI" id="CHEBI:18420"/>
    </cofactor>
</comment>
<evidence type="ECO:0000256" key="14">
    <source>
        <dbReference type="SAM" id="Phobius"/>
    </source>
</evidence>
<dbReference type="GO" id="GO:0004452">
    <property type="term" value="F:isopentenyl-diphosphate delta-isomerase activity"/>
    <property type="evidence" value="ECO:0007669"/>
    <property type="project" value="UniProtKB-EC"/>
</dbReference>
<dbReference type="AlphaFoldDB" id="A0AAD5UHI6"/>